<dbReference type="OrthoDB" id="10671at10239"/>
<name>A0A0E3FLA6_9CAUD</name>
<dbReference type="RefSeq" id="YP_009134533.1">
    <property type="nucleotide sequence ID" value="NC_026928.1"/>
</dbReference>
<protein>
    <submittedName>
        <fullName evidence="2">Virion structural protein</fullName>
    </submittedName>
</protein>
<dbReference type="EMBL" id="KJ019094">
    <property type="protein sequence ID" value="AIX29711.1"/>
    <property type="molecule type" value="Genomic_DNA"/>
</dbReference>
<dbReference type="Proteomes" id="UP000033005">
    <property type="component" value="Segment"/>
</dbReference>
<dbReference type="Proteomes" id="UP000185283">
    <property type="component" value="Segment"/>
</dbReference>
<evidence type="ECO:0000313" key="5">
    <source>
        <dbReference type="Proteomes" id="UP000185283"/>
    </source>
</evidence>
<evidence type="ECO:0000313" key="4">
    <source>
        <dbReference type="Proteomes" id="UP000033005"/>
    </source>
</evidence>
<dbReference type="KEGG" id="vg:24172175"/>
<dbReference type="Proteomes" id="UP000185284">
    <property type="component" value="Segment"/>
</dbReference>
<evidence type="ECO:0000313" key="2">
    <source>
        <dbReference type="EMBL" id="AIX29711.1"/>
    </source>
</evidence>
<evidence type="ECO:0000313" key="3">
    <source>
        <dbReference type="EMBL" id="AIX44950.1"/>
    </source>
</evidence>
<accession>A0A0E3FLA6</accession>
<dbReference type="EMBL" id="KJ019156">
    <property type="protein sequence ID" value="AIX44950.1"/>
    <property type="molecule type" value="Genomic_DNA"/>
</dbReference>
<proteinExistence type="predicted"/>
<keyword evidence="5" id="KW-1185">Reference proteome</keyword>
<gene>
    <name evidence="3" type="ORF">Syn7803C2_31</name>
    <name evidence="1" type="ORF">Syn7803C85_31</name>
    <name evidence="2" type="ORF">Syn7803US33_30</name>
</gene>
<evidence type="ECO:0000313" key="6">
    <source>
        <dbReference type="Proteomes" id="UP000185284"/>
    </source>
</evidence>
<reference evidence="4 5" key="1">
    <citation type="submission" date="2013-12" db="EMBL/GenBank/DDBJ databases">
        <title>Ecological redundancy of diverse viral populations within a natural community.</title>
        <authorList>
            <person name="Gregory A.C."/>
            <person name="LaButti K."/>
            <person name="Copeland A."/>
            <person name="Woyke T."/>
            <person name="Sullivan M.B."/>
        </authorList>
    </citation>
    <scope>NUCLEOTIDE SEQUENCE [LARGE SCALE GENOMIC DNA]</scope>
    <source>
        <strain evidence="3">Syn7803C2</strain>
        <strain evidence="1">Syn7803C85</strain>
        <strain evidence="2">Syn7803US33</strain>
    </source>
</reference>
<sequence>MPRTSTITSTSSTSGYTIDPYIYSLSFKMYGASGGGENIQGNTTLTTTAGTSGGETSFLGFTLTGGVGGGVTAKNAGGQGGVATEGFAWSGAGTSVSSANGNRGSLATGGIGAYIGTVKKDGGNGSSGYNTYTSTSTHFFNNTTNVHNFSASGSTADITLNYQNPAAESVGKILTPAAGKYYSLSFTAPFANNLWTISITTSGTTAAGGGTAGAPYSLNGTNNKTASGINIWFQTSIDSGDSYGSNSYIRDFSVTATGLKPGATGRGGGGAAVAYGTISYETFEATTDYTLGTFAPAVVGAAGSGGGTNGGCDDGIAARIELTETIFPQVYLTSNRYLCTPTAPNAILSWRTDGDADAIRWPTNGDITNGNLESNSTVTPTVTTTYTAEGYNTSNSDLVSFNPEASVTIVVISAPIIEEFTVPSQINYGSGSFNVKYKTKYANTSLKLEFFNSGYIAGPNDGTSVLKETVVLTTAGSAETGSTNASANGTISYSPQWDNFGPRSIIVRLSGEGSGGSFVDEEPIVVIIDETPDNFIVDETDEKLKDQDPVYTPETEILSEMYIIDDIDIPVEIKSDYPILVDINQDNDWTKVRQI</sequence>
<organism evidence="2 6">
    <name type="scientific">Synechococcus phage ACG-2014e</name>
    <dbReference type="NCBI Taxonomy" id="1493510"/>
    <lineage>
        <taxon>Viruses</taxon>
        <taxon>Duplodnaviria</taxon>
        <taxon>Heunggongvirae</taxon>
        <taxon>Uroviricota</taxon>
        <taxon>Caudoviricetes</taxon>
        <taxon>Pantevenvirales</taxon>
        <taxon>Kyanoviridae</taxon>
        <taxon>Chalconvirus</taxon>
        <taxon>Chalconvirus acg2014e</taxon>
    </lineage>
</organism>
<dbReference type="GeneID" id="24172175"/>
<evidence type="ECO:0000313" key="1">
    <source>
        <dbReference type="EMBL" id="AIX20494.1"/>
    </source>
</evidence>
<dbReference type="EMBL" id="KJ019054">
    <property type="protein sequence ID" value="AIX20494.1"/>
    <property type="molecule type" value="Genomic_DNA"/>
</dbReference>